<evidence type="ECO:0000256" key="6">
    <source>
        <dbReference type="ARBA" id="ARBA00037715"/>
    </source>
</evidence>
<evidence type="ECO:0000256" key="8">
    <source>
        <dbReference type="PIRSR" id="PIRSR600821-50"/>
    </source>
</evidence>
<dbReference type="PANTHER" id="PTHR30511">
    <property type="entry name" value="ALANINE RACEMASE"/>
    <property type="match status" value="1"/>
</dbReference>
<dbReference type="GO" id="GO:0005829">
    <property type="term" value="C:cytosol"/>
    <property type="evidence" value="ECO:0007669"/>
    <property type="project" value="TreeGrafter"/>
</dbReference>
<proteinExistence type="inferred from homology"/>
<dbReference type="SMART" id="SM01005">
    <property type="entry name" value="Ala_racemase_C"/>
    <property type="match status" value="1"/>
</dbReference>
<dbReference type="Pfam" id="PF00842">
    <property type="entry name" value="Ala_racemase_C"/>
    <property type="match status" value="1"/>
</dbReference>
<dbReference type="Gene3D" id="2.40.37.10">
    <property type="entry name" value="Lyase, Ornithine Decarboxylase, Chain A, domain 1"/>
    <property type="match status" value="1"/>
</dbReference>
<protein>
    <recommendedName>
        <fullName evidence="7">Alanine racemase</fullName>
        <ecNumber evidence="7">5.1.1.1</ecNumber>
    </recommendedName>
</protein>
<dbReference type="RefSeq" id="WP_114260241.1">
    <property type="nucleotide sequence ID" value="NZ_UFAQ01000023.1"/>
</dbReference>
<dbReference type="AlphaFoldDB" id="A0A9J6S766"/>
<reference evidence="11" key="1">
    <citation type="submission" date="2019-10" db="EMBL/GenBank/DDBJ databases">
        <title>Molecular typing, antibiotic resistance determination and virulence profiling for 36 multidrug-resistant clinical Klebsiella pneumoniae isolates using second- and third-generation sequencing.</title>
        <authorList>
            <person name="Shelenkov A."/>
            <person name="Mikhaylova Y."/>
            <person name="Yanushevich Y."/>
            <person name="Samoilov A."/>
            <person name="Petrova L."/>
            <person name="Fomina V."/>
            <person name="Gusarov V."/>
            <person name="Zamyatin M."/>
            <person name="Shagin D."/>
        </authorList>
    </citation>
    <scope>NUCLEOTIDE SEQUENCE [LARGE SCALE GENOMIC DNA]</scope>
    <source>
        <strain evidence="11">CriePir115</strain>
    </source>
</reference>
<dbReference type="Gene3D" id="3.20.20.10">
    <property type="entry name" value="Alanine racemase"/>
    <property type="match status" value="1"/>
</dbReference>
<dbReference type="EMBL" id="WJWF01000042">
    <property type="protein sequence ID" value="MRL38712.1"/>
    <property type="molecule type" value="Genomic_DNA"/>
</dbReference>
<dbReference type="PRINTS" id="PR00992">
    <property type="entry name" value="ALARACEMASE"/>
</dbReference>
<dbReference type="SUPFAM" id="SSF50621">
    <property type="entry name" value="Alanine racemase C-terminal domain-like"/>
    <property type="match status" value="1"/>
</dbReference>
<comment type="cofactor">
    <cofactor evidence="2 7 8">
        <name>pyridoxal 5'-phosphate</name>
        <dbReference type="ChEBI" id="CHEBI:597326"/>
    </cofactor>
</comment>
<keyword evidence="4 7" id="KW-0663">Pyridoxal phosphate</keyword>
<dbReference type="InterPro" id="IPR020622">
    <property type="entry name" value="Ala_racemase_pyridoxalP-BS"/>
</dbReference>
<comment type="similarity">
    <text evidence="3 7">Belongs to the alanine racemase family.</text>
</comment>
<feature type="modified residue" description="N6-(pyridoxal phosphate)lysine" evidence="7 8">
    <location>
        <position position="35"/>
    </location>
</feature>
<dbReference type="GO" id="GO:0008784">
    <property type="term" value="F:alanine racemase activity"/>
    <property type="evidence" value="ECO:0007669"/>
    <property type="project" value="UniProtKB-UniRule"/>
</dbReference>
<feature type="binding site" evidence="7 9">
    <location>
        <position position="130"/>
    </location>
    <ligand>
        <name>substrate</name>
    </ligand>
</feature>
<evidence type="ECO:0000256" key="7">
    <source>
        <dbReference type="HAMAP-Rule" id="MF_01201"/>
    </source>
</evidence>
<dbReference type="GO" id="GO:0030170">
    <property type="term" value="F:pyridoxal phosphate binding"/>
    <property type="evidence" value="ECO:0007669"/>
    <property type="project" value="UniProtKB-UniRule"/>
</dbReference>
<dbReference type="PROSITE" id="PS00395">
    <property type="entry name" value="ALANINE_RACEMASE"/>
    <property type="match status" value="1"/>
</dbReference>
<comment type="function">
    <text evidence="7">Catalyzes the interconversion of L-alanine and D-alanine. May also act on other amino acids.</text>
</comment>
<dbReference type="EC" id="5.1.1.1" evidence="7"/>
<evidence type="ECO:0000313" key="11">
    <source>
        <dbReference type="EMBL" id="MRL38712.1"/>
    </source>
</evidence>
<evidence type="ECO:0000256" key="1">
    <source>
        <dbReference type="ARBA" id="ARBA00000316"/>
    </source>
</evidence>
<sequence length="357" mass="38662">MPRPIKAEINIAALNNNLKIISDMAVNANIWAVIKANAYGHGIENVLSTLEHANGLALLDFDEAVKARELGWKKPILLLEGFFHASDLELIEKYQLTTAVHSEWQLRAIEAFQPAAPVDIYLKINTGMNRLGFPAEQAMLICQNAQNSQYIGNITLMSHFACADEAGGVKVPEDIIRHIARESDLTMCIANSAATIWHPATHNNWVRPGIILYGASPSGIYKDIAMLGIKPVMSLKSEVIAIQQLSQGSTVGYGGRYKASGEERIGIIACGYADGYPRQASSGTPVSVNGRLTETRGAVSMDMIAIDLTSCPEAEVGTEVELWGENLPVDTVANHAGTIGYELLSAVTPRVTRVIIR</sequence>
<feature type="active site" description="Proton acceptor; specific for L-alanine" evidence="7">
    <location>
        <position position="253"/>
    </location>
</feature>
<dbReference type="NCBIfam" id="TIGR00492">
    <property type="entry name" value="alr"/>
    <property type="match status" value="1"/>
</dbReference>
<comment type="function">
    <text evidence="6">Isomerizes L-alanine to D-alanine which is then oxidized to pyruvate by DadA.</text>
</comment>
<dbReference type="InterPro" id="IPR011079">
    <property type="entry name" value="Ala_racemase_C"/>
</dbReference>
<comment type="caution">
    <text evidence="11">The sequence shown here is derived from an EMBL/GenBank/DDBJ whole genome shotgun (WGS) entry which is preliminary data.</text>
</comment>
<evidence type="ECO:0000259" key="10">
    <source>
        <dbReference type="SMART" id="SM01005"/>
    </source>
</evidence>
<name>A0A9J6S766_KLEPN</name>
<dbReference type="HAMAP" id="MF_01201">
    <property type="entry name" value="Ala_racemase"/>
    <property type="match status" value="1"/>
</dbReference>
<evidence type="ECO:0000256" key="9">
    <source>
        <dbReference type="PIRSR" id="PIRSR600821-52"/>
    </source>
</evidence>
<accession>A0A9J6S766</accession>
<keyword evidence="5 7" id="KW-0413">Isomerase</keyword>
<dbReference type="InterPro" id="IPR000821">
    <property type="entry name" value="Ala_racemase"/>
</dbReference>
<evidence type="ECO:0000256" key="5">
    <source>
        <dbReference type="ARBA" id="ARBA00023235"/>
    </source>
</evidence>
<dbReference type="FunFam" id="3.20.20.10:FF:000002">
    <property type="entry name" value="Alanine racemase"/>
    <property type="match status" value="1"/>
</dbReference>
<dbReference type="SUPFAM" id="SSF51419">
    <property type="entry name" value="PLP-binding barrel"/>
    <property type="match status" value="1"/>
</dbReference>
<dbReference type="InterPro" id="IPR001608">
    <property type="entry name" value="Ala_racemase_N"/>
</dbReference>
<evidence type="ECO:0000256" key="3">
    <source>
        <dbReference type="ARBA" id="ARBA00007880"/>
    </source>
</evidence>
<comment type="catalytic activity">
    <reaction evidence="1 7">
        <text>L-alanine = D-alanine</text>
        <dbReference type="Rhea" id="RHEA:20249"/>
        <dbReference type="ChEBI" id="CHEBI:57416"/>
        <dbReference type="ChEBI" id="CHEBI:57972"/>
        <dbReference type="EC" id="5.1.1.1"/>
    </reaction>
</comment>
<dbReference type="CDD" id="cd06827">
    <property type="entry name" value="PLPDE_III_AR_proteobact"/>
    <property type="match status" value="1"/>
</dbReference>
<dbReference type="InterPro" id="IPR029066">
    <property type="entry name" value="PLP-binding_barrel"/>
</dbReference>
<dbReference type="InterPro" id="IPR009006">
    <property type="entry name" value="Ala_racemase/Decarboxylase_C"/>
</dbReference>
<dbReference type="GO" id="GO:0030632">
    <property type="term" value="P:D-alanine biosynthetic process"/>
    <property type="evidence" value="ECO:0007669"/>
    <property type="project" value="UniProtKB-UniRule"/>
</dbReference>
<gene>
    <name evidence="11" type="primary">alr</name>
    <name evidence="11" type="ORF">GJJ18_25315</name>
</gene>
<feature type="active site" description="Proton acceptor; specific for D-alanine" evidence="7">
    <location>
        <position position="35"/>
    </location>
</feature>
<evidence type="ECO:0000256" key="4">
    <source>
        <dbReference type="ARBA" id="ARBA00022898"/>
    </source>
</evidence>
<organism evidence="11">
    <name type="scientific">Klebsiella pneumoniae</name>
    <dbReference type="NCBI Taxonomy" id="573"/>
    <lineage>
        <taxon>Bacteria</taxon>
        <taxon>Pseudomonadati</taxon>
        <taxon>Pseudomonadota</taxon>
        <taxon>Gammaproteobacteria</taxon>
        <taxon>Enterobacterales</taxon>
        <taxon>Enterobacteriaceae</taxon>
        <taxon>Klebsiella/Raoultella group</taxon>
        <taxon>Klebsiella</taxon>
        <taxon>Klebsiella pneumoniae complex</taxon>
    </lineage>
</organism>
<feature type="domain" description="Alanine racemase C-terminal" evidence="10">
    <location>
        <begin position="232"/>
        <end position="356"/>
    </location>
</feature>
<dbReference type="PANTHER" id="PTHR30511:SF0">
    <property type="entry name" value="ALANINE RACEMASE, CATABOLIC-RELATED"/>
    <property type="match status" value="1"/>
</dbReference>
<dbReference type="Pfam" id="PF01168">
    <property type="entry name" value="Ala_racemase_N"/>
    <property type="match status" value="1"/>
</dbReference>
<evidence type="ECO:0000256" key="2">
    <source>
        <dbReference type="ARBA" id="ARBA00001933"/>
    </source>
</evidence>
<feature type="binding site" evidence="7 9">
    <location>
        <position position="301"/>
    </location>
    <ligand>
        <name>substrate</name>
    </ligand>
</feature>
<comment type="pathway">
    <text evidence="7">Amino-acid biosynthesis; D-alanine biosynthesis; D-alanine from L-alanine: step 1/1.</text>
</comment>